<evidence type="ECO:0000313" key="1">
    <source>
        <dbReference type="EMBL" id="MEA5674034.1"/>
    </source>
</evidence>
<dbReference type="Proteomes" id="UP001302573">
    <property type="component" value="Unassembled WGS sequence"/>
</dbReference>
<protein>
    <submittedName>
        <fullName evidence="1">Uncharacterized protein</fullName>
    </submittedName>
</protein>
<evidence type="ECO:0000313" key="2">
    <source>
        <dbReference type="Proteomes" id="UP001302573"/>
    </source>
</evidence>
<organism evidence="1 2">
    <name type="scientific">Pseudomonas machongensis</name>
    <dbReference type="NCBI Taxonomy" id="3110229"/>
    <lineage>
        <taxon>Bacteria</taxon>
        <taxon>Pseudomonadati</taxon>
        <taxon>Pseudomonadota</taxon>
        <taxon>Gammaproteobacteria</taxon>
        <taxon>Pseudomonadales</taxon>
        <taxon>Pseudomonadaceae</taxon>
        <taxon>Pseudomonas</taxon>
    </lineage>
</organism>
<sequence>MTYTDHTLTLIGQTALLVPPGIEVQQREDALDSLHYCQLLADKQAGSCFDHPDEWAVAYRKAFASLNWIKFVSTHDSISLAPQAIPRQDTPLLSWLKQREIDVDMALAKLSQVLSGAPEGLEHLLRFAVRNEANKGEVHIEFGLLGAGPILDLCSVSMQCDHPITRETLATIAQRTQLQGELAVRALSLNLSNQRFAARRSDLHILILDKEREKPRRLALGVIPRE</sequence>
<gene>
    <name evidence="1" type="ORF">VA602_22195</name>
</gene>
<reference evidence="1 2" key="1">
    <citation type="submission" date="2023-12" db="EMBL/GenBank/DDBJ databases">
        <title>Pseudomonas machongensis sp. nov., isolated from wilted pepper plants (Capsicum annuum).</title>
        <authorList>
            <person name="Qiu M."/>
            <person name="Li Y."/>
            <person name="Liu Q."/>
            <person name="Zhang X."/>
            <person name="Huang Y."/>
            <person name="Guo R."/>
            <person name="Hu M."/>
            <person name="Zhou J."/>
            <person name="Zhou X."/>
        </authorList>
    </citation>
    <scope>NUCLEOTIDE SEQUENCE [LARGE SCALE GENOMIC DNA]</scope>
    <source>
        <strain evidence="1 2">MH2</strain>
    </source>
</reference>
<keyword evidence="2" id="KW-1185">Reference proteome</keyword>
<dbReference type="EMBL" id="JAYFUI010000189">
    <property type="protein sequence ID" value="MEA5674034.1"/>
    <property type="molecule type" value="Genomic_DNA"/>
</dbReference>
<accession>A0ABU5VKZ1</accession>
<proteinExistence type="predicted"/>
<dbReference type="RefSeq" id="WP_323454361.1">
    <property type="nucleotide sequence ID" value="NZ_JAYFUI010000189.1"/>
</dbReference>
<name>A0ABU5VKZ1_9PSED</name>
<comment type="caution">
    <text evidence="1">The sequence shown here is derived from an EMBL/GenBank/DDBJ whole genome shotgun (WGS) entry which is preliminary data.</text>
</comment>